<accession>A0A2G1V9X3</accession>
<dbReference type="RefSeq" id="WP_099620069.1">
    <property type="nucleotide sequence ID" value="NZ_KZ319348.1"/>
</dbReference>
<organism evidence="1 2">
    <name type="scientific">Marinobacter guineae</name>
    <dbReference type="NCBI Taxonomy" id="432303"/>
    <lineage>
        <taxon>Bacteria</taxon>
        <taxon>Pseudomonadati</taxon>
        <taxon>Pseudomonadota</taxon>
        <taxon>Gammaproteobacteria</taxon>
        <taxon>Pseudomonadales</taxon>
        <taxon>Marinobacteraceae</taxon>
        <taxon>Marinobacter</taxon>
    </lineage>
</organism>
<keyword evidence="2" id="KW-1185">Reference proteome</keyword>
<protein>
    <submittedName>
        <fullName evidence="1">Uncharacterized protein</fullName>
    </submittedName>
</protein>
<comment type="caution">
    <text evidence="1">The sequence shown here is derived from an EMBL/GenBank/DDBJ whole genome shotgun (WGS) entry which is preliminary data.</text>
</comment>
<evidence type="ECO:0000313" key="2">
    <source>
        <dbReference type="Proteomes" id="UP000229044"/>
    </source>
</evidence>
<name>A0A2G1V9X3_9GAMM</name>
<dbReference type="AlphaFoldDB" id="A0A2G1V9X3"/>
<dbReference type="OrthoDB" id="6974572at2"/>
<dbReference type="EMBL" id="NTFI01000018">
    <property type="protein sequence ID" value="PHQ23558.1"/>
    <property type="molecule type" value="Genomic_DNA"/>
</dbReference>
<sequence>MSDQSTSLREDRFSPIPRYWLGKERCSPWALAKVTRTDPLTVSLGVPLPMGLSKTPTAGQVIAALKIYIALVAMADDKKQERNVGKHCLRTTYEEIQLYLKLSRAMVCEGLKLLEATDAIERLGYKPLVYRIKGLDPDRADEWKGHVKLPKGHLFGMRRVSSSYPIMLSEYPKRGQTAMNGLVIYLLLLSVCQRDTNVSLISYDRMMERTGLSSKNIRQAIDLLVNHDLISVLRVTNESTLEAFGLPVPAQALKGSPNVYLIKGVKGRRYNERINTLENYAALTANHQATQDFSE</sequence>
<gene>
    <name evidence="1" type="ORF">CLH62_20740</name>
</gene>
<reference evidence="1 2" key="1">
    <citation type="submission" date="2017-09" db="EMBL/GenBank/DDBJ databases">
        <title>The draft genome sequences of Marinobacter guineae M3B.</title>
        <authorList>
            <person name="Cao J."/>
        </authorList>
    </citation>
    <scope>NUCLEOTIDE SEQUENCE [LARGE SCALE GENOMIC DNA]</scope>
    <source>
        <strain evidence="1 2">M3B</strain>
    </source>
</reference>
<evidence type="ECO:0000313" key="1">
    <source>
        <dbReference type="EMBL" id="PHQ23558.1"/>
    </source>
</evidence>
<dbReference type="Proteomes" id="UP000229044">
    <property type="component" value="Unassembled WGS sequence"/>
</dbReference>
<proteinExistence type="predicted"/>